<dbReference type="GO" id="GO:0043448">
    <property type="term" value="P:alkane catabolic process"/>
    <property type="evidence" value="ECO:0007669"/>
    <property type="project" value="TreeGrafter"/>
</dbReference>
<keyword evidence="2" id="KW-1133">Transmembrane helix</keyword>
<dbReference type="AlphaFoldDB" id="A0A0G0RF32"/>
<dbReference type="Pfam" id="PF03640">
    <property type="entry name" value="Lipoprotein_15"/>
    <property type="match status" value="2"/>
</dbReference>
<keyword evidence="2" id="KW-0472">Membrane</keyword>
<feature type="region of interest" description="Disordered" evidence="1">
    <location>
        <begin position="1"/>
        <end position="32"/>
    </location>
</feature>
<keyword evidence="2" id="KW-0812">Transmembrane</keyword>
<evidence type="ECO:0000256" key="2">
    <source>
        <dbReference type="SAM" id="Phobius"/>
    </source>
</evidence>
<evidence type="ECO:0000313" key="4">
    <source>
        <dbReference type="Proteomes" id="UP000034531"/>
    </source>
</evidence>
<accession>A0A0G0RF32</accession>
<feature type="region of interest" description="Disordered" evidence="1">
    <location>
        <begin position="66"/>
        <end position="85"/>
    </location>
</feature>
<evidence type="ECO:0008006" key="5">
    <source>
        <dbReference type="Google" id="ProtNLM"/>
    </source>
</evidence>
<feature type="compositionally biased region" description="Polar residues" evidence="1">
    <location>
        <begin position="1"/>
        <end position="20"/>
    </location>
</feature>
<organism evidence="3 4">
    <name type="scientific">Candidatus Curtissbacteria bacterium GW2011_GWA1_40_16</name>
    <dbReference type="NCBI Taxonomy" id="1618405"/>
    <lineage>
        <taxon>Bacteria</taxon>
        <taxon>Candidatus Curtissiibacteriota</taxon>
    </lineage>
</organism>
<feature type="compositionally biased region" description="Polar residues" evidence="1">
    <location>
        <begin position="67"/>
        <end position="85"/>
    </location>
</feature>
<sequence>MDGQFPASQPGAQTTPQPASQPAEPSVQPKPISKGKPKVLIIVIIALLVIAGLVYYFVFNKKPQPSIPKTQDSQQTPPETSQPVRGVQLSNVAMTKIDPKKGNYLVDPKGMTLYIFDKDELGKSNCSDTCLTNWPIFESPQAPPENLEGGFGIIKSTDGKYMYTYKGKPLYYYIQDKQQDDTTGDGVGGVWHLAKP</sequence>
<proteinExistence type="predicted"/>
<dbReference type="PANTHER" id="PTHR39335:SF1">
    <property type="entry name" value="BLL4220 PROTEIN"/>
    <property type="match status" value="1"/>
</dbReference>
<dbReference type="PATRIC" id="fig|1618405.3.peg.5"/>
<evidence type="ECO:0000313" key="3">
    <source>
        <dbReference type="EMBL" id="KKR51319.1"/>
    </source>
</evidence>
<name>A0A0G0RF32_9BACT</name>
<reference evidence="3 4" key="1">
    <citation type="journal article" date="2015" name="Nature">
        <title>rRNA introns, odd ribosomes, and small enigmatic genomes across a large radiation of phyla.</title>
        <authorList>
            <person name="Brown C.T."/>
            <person name="Hug L.A."/>
            <person name="Thomas B.C."/>
            <person name="Sharon I."/>
            <person name="Castelle C.J."/>
            <person name="Singh A."/>
            <person name="Wilkins M.J."/>
            <person name="Williams K.H."/>
            <person name="Banfield J.F."/>
        </authorList>
    </citation>
    <scope>NUCLEOTIDE SEQUENCE [LARGE SCALE GENOMIC DNA]</scope>
</reference>
<dbReference type="Proteomes" id="UP000034531">
    <property type="component" value="Unassembled WGS sequence"/>
</dbReference>
<protein>
    <recommendedName>
        <fullName evidence="5">Secreted repeat protein with Y-X4-D motif</fullName>
    </recommendedName>
</protein>
<comment type="caution">
    <text evidence="3">The sequence shown here is derived from an EMBL/GenBank/DDBJ whole genome shotgun (WGS) entry which is preliminary data.</text>
</comment>
<feature type="transmembrane region" description="Helical" evidence="2">
    <location>
        <begin position="39"/>
        <end position="59"/>
    </location>
</feature>
<evidence type="ECO:0000256" key="1">
    <source>
        <dbReference type="SAM" id="MobiDB-lite"/>
    </source>
</evidence>
<dbReference type="InterPro" id="IPR005297">
    <property type="entry name" value="Lipoprotein_repeat"/>
</dbReference>
<dbReference type="PANTHER" id="PTHR39335">
    <property type="entry name" value="BLL4220 PROTEIN"/>
    <property type="match status" value="1"/>
</dbReference>
<gene>
    <name evidence="3" type="ORF">UT84_C0001G0004</name>
</gene>
<dbReference type="EMBL" id="LBYI01000001">
    <property type="protein sequence ID" value="KKR51319.1"/>
    <property type="molecule type" value="Genomic_DNA"/>
</dbReference>